<dbReference type="Proteomes" id="UP000245431">
    <property type="component" value="Chromosome PVE_r2"/>
</dbReference>
<evidence type="ECO:0000313" key="1">
    <source>
        <dbReference type="EMBL" id="SBW84783.1"/>
    </source>
</evidence>
<protein>
    <submittedName>
        <fullName evidence="1">Uncharacterized protein</fullName>
    </submittedName>
</protein>
<dbReference type="AlphaFoldDB" id="A0A1D3K8T1"/>
<dbReference type="RefSeq" id="WP_017849243.1">
    <property type="nucleotide sequence ID" value="NZ_AOUH01000041.1"/>
</dbReference>
<gene>
    <name evidence="1" type="ORF">PVE_R2G0758</name>
</gene>
<evidence type="ECO:0000313" key="2">
    <source>
        <dbReference type="Proteomes" id="UP000245431"/>
    </source>
</evidence>
<dbReference type="EMBL" id="LT599584">
    <property type="protein sequence ID" value="SBW84783.1"/>
    <property type="molecule type" value="Genomic_DNA"/>
</dbReference>
<reference evidence="2" key="1">
    <citation type="submission" date="2016-07" db="EMBL/GenBank/DDBJ databases">
        <authorList>
            <person name="Florea S."/>
            <person name="Webb J.S."/>
            <person name="Jaromczyk J."/>
            <person name="Schardl C.L."/>
        </authorList>
    </citation>
    <scope>NUCLEOTIDE SEQUENCE [LARGE SCALE GENOMIC DNA]</scope>
    <source>
        <strain evidence="2">1YdBTEX2</strain>
    </source>
</reference>
<sequence length="89" mass="10290">MTDNYTLEIEQLMAGLNRTIAEGHAVQSRDAAYAVYLKLMALREQSGISAEAERLLEQNCQKAWLLYEAFHLELQHELEWANSRSYEDV</sequence>
<accession>A0A1D3K8T1</accession>
<proteinExistence type="predicted"/>
<organism evidence="1 2">
    <name type="scientific">Pseudomonas veronii 1YdBTEX2</name>
    <dbReference type="NCBI Taxonomy" id="1295141"/>
    <lineage>
        <taxon>Bacteria</taxon>
        <taxon>Pseudomonadati</taxon>
        <taxon>Pseudomonadota</taxon>
        <taxon>Gammaproteobacteria</taxon>
        <taxon>Pseudomonadales</taxon>
        <taxon>Pseudomonadaceae</taxon>
        <taxon>Pseudomonas</taxon>
    </lineage>
</organism>
<name>A0A1D3K8T1_PSEVE</name>